<proteinExistence type="predicted"/>
<dbReference type="CDD" id="cd07505">
    <property type="entry name" value="HAD_BPGM-like"/>
    <property type="match status" value="1"/>
</dbReference>
<reference evidence="1 2" key="1">
    <citation type="submission" date="2015-09" db="EMBL/GenBank/DDBJ databases">
        <authorList>
            <consortium name="Pathogen Informatics"/>
        </authorList>
    </citation>
    <scope>NUCLEOTIDE SEQUENCE [LARGE SCALE GENOMIC DNA]</scope>
    <source>
        <strain evidence="1 2">2789STDY5834957</strain>
    </source>
</reference>
<evidence type="ECO:0000313" key="2">
    <source>
        <dbReference type="Proteomes" id="UP000095762"/>
    </source>
</evidence>
<dbReference type="SFLD" id="SFLDS00003">
    <property type="entry name" value="Haloacid_Dehalogenase"/>
    <property type="match status" value="1"/>
</dbReference>
<dbReference type="Pfam" id="PF00702">
    <property type="entry name" value="Hydrolase"/>
    <property type="match status" value="1"/>
</dbReference>
<dbReference type="InterPro" id="IPR006439">
    <property type="entry name" value="HAD-SF_hydro_IA"/>
</dbReference>
<dbReference type="SUPFAM" id="SSF56784">
    <property type="entry name" value="HAD-like"/>
    <property type="match status" value="1"/>
</dbReference>
<name>A0A174WEJ5_9FIRM</name>
<dbReference type="RefSeq" id="WP_242859996.1">
    <property type="nucleotide sequence ID" value="NZ_CZBP01000049.1"/>
</dbReference>
<dbReference type="SFLD" id="SFLDG01129">
    <property type="entry name" value="C1.5:_HAD__Beta-PGM__Phosphata"/>
    <property type="match status" value="1"/>
</dbReference>
<dbReference type="InterPro" id="IPR023214">
    <property type="entry name" value="HAD_sf"/>
</dbReference>
<dbReference type="InterPro" id="IPR023198">
    <property type="entry name" value="PGP-like_dom2"/>
</dbReference>
<dbReference type="EMBL" id="CZBP01000049">
    <property type="protein sequence ID" value="CUQ41539.1"/>
    <property type="molecule type" value="Genomic_DNA"/>
</dbReference>
<dbReference type="PANTHER" id="PTHR18901">
    <property type="entry name" value="2-DEOXYGLUCOSE-6-PHOSPHATE PHOSPHATASE 2"/>
    <property type="match status" value="1"/>
</dbReference>
<accession>A0A174WEJ5</accession>
<dbReference type="EC" id="3.1.3.-" evidence="1"/>
<dbReference type="Proteomes" id="UP000095762">
    <property type="component" value="Unassembled WGS sequence"/>
</dbReference>
<protein>
    <submittedName>
        <fullName evidence="1">Phosphorylated carbohydrates phosphatase TM_1254</fullName>
        <ecNumber evidence="1">3.1.3.-</ecNumber>
    </submittedName>
</protein>
<dbReference type="PRINTS" id="PR00413">
    <property type="entry name" value="HADHALOGNASE"/>
</dbReference>
<evidence type="ECO:0000313" key="1">
    <source>
        <dbReference type="EMBL" id="CUQ41539.1"/>
    </source>
</evidence>
<sequence length="217" mass="24528">MKAAIFDVDGTLLDSMSVWEDIGERYLASQNITAEKNLRAALRTMSLEQGAAWMKEKYQLDKSISQIIEEVLKIVSDFYRFEAPLKPGVKKTLEWFKERNIQMTVATSGNRELTEAALARNGILDYFEQIYTCTETGAGKDEPLIYLKAAESMQAEPNETLVFEDALHAAKTAKKAGFVVIGVYDEENRKNISKMKEVCDCYCDRMDAAIENIRLAI</sequence>
<dbReference type="PANTHER" id="PTHR18901:SF38">
    <property type="entry name" value="PSEUDOURIDINE-5'-PHOSPHATASE"/>
    <property type="match status" value="1"/>
</dbReference>
<organism evidence="1 2">
    <name type="scientific">Blautia obeum</name>
    <dbReference type="NCBI Taxonomy" id="40520"/>
    <lineage>
        <taxon>Bacteria</taxon>
        <taxon>Bacillati</taxon>
        <taxon>Bacillota</taxon>
        <taxon>Clostridia</taxon>
        <taxon>Lachnospirales</taxon>
        <taxon>Lachnospiraceae</taxon>
        <taxon>Blautia</taxon>
    </lineage>
</organism>
<keyword evidence="1" id="KW-0378">Hydrolase</keyword>
<dbReference type="AlphaFoldDB" id="A0A174WEJ5"/>
<gene>
    <name evidence="1" type="ORF">ERS852569_03787</name>
</gene>
<dbReference type="GO" id="GO:0016791">
    <property type="term" value="F:phosphatase activity"/>
    <property type="evidence" value="ECO:0007669"/>
    <property type="project" value="TreeGrafter"/>
</dbReference>
<dbReference type="Gene3D" id="3.40.50.1000">
    <property type="entry name" value="HAD superfamily/HAD-like"/>
    <property type="match status" value="1"/>
</dbReference>
<dbReference type="InterPro" id="IPR036412">
    <property type="entry name" value="HAD-like_sf"/>
</dbReference>
<dbReference type="Gene3D" id="1.10.150.240">
    <property type="entry name" value="Putative phosphatase, domain 2"/>
    <property type="match status" value="1"/>
</dbReference>
<dbReference type="NCBIfam" id="TIGR01509">
    <property type="entry name" value="HAD-SF-IA-v3"/>
    <property type="match status" value="1"/>
</dbReference>